<sequence>MLGSRWQGGAIAAGLVYLFAALGPGGVTTLNLTLAGTVFSTLISTLTSSLLLLNQQTLERVRFWLAGSLVGGDLDLVGQVLPFLLAGFVLALGLGRQITTLSLGEGVAKGLGQNTAWIKILGAVSVVFLVGGSVAIAGPIGFLGLFVPHLMRFLVGVDYRWILPYAAVSGAILLLLADICARLLISLDYS</sequence>
<dbReference type="AlphaFoldDB" id="U5D588"/>
<keyword evidence="3" id="KW-0813">Transport</keyword>
<dbReference type="InParanoid" id="U5D588"/>
<evidence type="ECO:0000256" key="5">
    <source>
        <dbReference type="ARBA" id="ARBA00022692"/>
    </source>
</evidence>
<keyword evidence="4" id="KW-1003">Cell membrane</keyword>
<feature type="transmembrane region" description="Helical" evidence="8">
    <location>
        <begin position="6"/>
        <end position="27"/>
    </location>
</feature>
<dbReference type="InterPro" id="IPR037294">
    <property type="entry name" value="ABC_BtuC-like"/>
</dbReference>
<dbReference type="eggNOG" id="COG0609">
    <property type="taxonomic scope" value="Bacteria"/>
</dbReference>
<organism evidence="9 10">
    <name type="scientific">Rubidibacter lacunae KORDI 51-2</name>
    <dbReference type="NCBI Taxonomy" id="582515"/>
    <lineage>
        <taxon>Bacteria</taxon>
        <taxon>Bacillati</taxon>
        <taxon>Cyanobacteriota</taxon>
        <taxon>Cyanophyceae</taxon>
        <taxon>Oscillatoriophycideae</taxon>
        <taxon>Chroococcales</taxon>
        <taxon>Aphanothecaceae</taxon>
        <taxon>Rubidibacter</taxon>
    </lineage>
</organism>
<dbReference type="InterPro" id="IPR000522">
    <property type="entry name" value="ABC_transptr_permease_BtuC"/>
</dbReference>
<dbReference type="Proteomes" id="UP000016960">
    <property type="component" value="Unassembled WGS sequence"/>
</dbReference>
<dbReference type="PANTHER" id="PTHR30472:SF1">
    <property type="entry name" value="FE(3+) DICITRATE TRANSPORT SYSTEM PERMEASE PROTEIN FECC-RELATED"/>
    <property type="match status" value="1"/>
</dbReference>
<dbReference type="EMBL" id="ASSJ01000086">
    <property type="protein sequence ID" value="ERN39848.1"/>
    <property type="molecule type" value="Genomic_DNA"/>
</dbReference>
<evidence type="ECO:0000256" key="7">
    <source>
        <dbReference type="ARBA" id="ARBA00023136"/>
    </source>
</evidence>
<evidence type="ECO:0000256" key="2">
    <source>
        <dbReference type="ARBA" id="ARBA00007935"/>
    </source>
</evidence>
<evidence type="ECO:0000256" key="3">
    <source>
        <dbReference type="ARBA" id="ARBA00022448"/>
    </source>
</evidence>
<proteinExistence type="inferred from homology"/>
<feature type="transmembrane region" description="Helical" evidence="8">
    <location>
        <begin position="76"/>
        <end position="95"/>
    </location>
</feature>
<evidence type="ECO:0000256" key="8">
    <source>
        <dbReference type="SAM" id="Phobius"/>
    </source>
</evidence>
<dbReference type="STRING" id="582515.KR51_00036880"/>
<keyword evidence="10" id="KW-1185">Reference proteome</keyword>
<accession>U5D588</accession>
<comment type="caution">
    <text evidence="9">The sequence shown here is derived from an EMBL/GenBank/DDBJ whole genome shotgun (WGS) entry which is preliminary data.</text>
</comment>
<evidence type="ECO:0000313" key="9">
    <source>
        <dbReference type="EMBL" id="ERN39848.1"/>
    </source>
</evidence>
<dbReference type="CDD" id="cd06550">
    <property type="entry name" value="TM_ABC_iron-siderophores_like"/>
    <property type="match status" value="1"/>
</dbReference>
<dbReference type="PATRIC" id="fig|582515.4.peg.4157"/>
<evidence type="ECO:0000256" key="6">
    <source>
        <dbReference type="ARBA" id="ARBA00022989"/>
    </source>
</evidence>
<dbReference type="Pfam" id="PF01032">
    <property type="entry name" value="FecCD"/>
    <property type="match status" value="1"/>
</dbReference>
<comment type="subcellular location">
    <subcellularLocation>
        <location evidence="1">Cell membrane</location>
        <topology evidence="1">Multi-pass membrane protein</topology>
    </subcellularLocation>
</comment>
<dbReference type="Gene3D" id="1.10.3470.10">
    <property type="entry name" value="ABC transporter involved in vitamin B12 uptake, BtuC"/>
    <property type="match status" value="1"/>
</dbReference>
<dbReference type="PANTHER" id="PTHR30472">
    <property type="entry name" value="FERRIC ENTEROBACTIN TRANSPORT SYSTEM PERMEASE PROTEIN"/>
    <property type="match status" value="1"/>
</dbReference>
<keyword evidence="7 8" id="KW-0472">Membrane</keyword>
<name>U5D588_9CHRO</name>
<dbReference type="GO" id="GO:0005886">
    <property type="term" value="C:plasma membrane"/>
    <property type="evidence" value="ECO:0007669"/>
    <property type="project" value="UniProtKB-SubCell"/>
</dbReference>
<feature type="transmembrane region" description="Helical" evidence="8">
    <location>
        <begin position="162"/>
        <end position="185"/>
    </location>
</feature>
<keyword evidence="5 8" id="KW-0812">Transmembrane</keyword>
<dbReference type="GO" id="GO:0022857">
    <property type="term" value="F:transmembrane transporter activity"/>
    <property type="evidence" value="ECO:0007669"/>
    <property type="project" value="InterPro"/>
</dbReference>
<feature type="transmembrane region" description="Helical" evidence="8">
    <location>
        <begin position="116"/>
        <end position="142"/>
    </location>
</feature>
<keyword evidence="6 8" id="KW-1133">Transmembrane helix</keyword>
<comment type="similarity">
    <text evidence="2">Belongs to the binding-protein-dependent transport system permease family. FecCD subfamily.</text>
</comment>
<dbReference type="GO" id="GO:0033214">
    <property type="term" value="P:siderophore-iron import into cell"/>
    <property type="evidence" value="ECO:0007669"/>
    <property type="project" value="TreeGrafter"/>
</dbReference>
<evidence type="ECO:0000256" key="1">
    <source>
        <dbReference type="ARBA" id="ARBA00004651"/>
    </source>
</evidence>
<reference evidence="9 10" key="1">
    <citation type="submission" date="2013-05" db="EMBL/GenBank/DDBJ databases">
        <title>Draft genome sequence of Rubidibacter lacunae KORDI 51-2.</title>
        <authorList>
            <person name="Choi D.H."/>
            <person name="Noh J.H."/>
            <person name="Kwon K.-K."/>
            <person name="Lee J.-H."/>
            <person name="Ryu J.-Y."/>
        </authorList>
    </citation>
    <scope>NUCLEOTIDE SEQUENCE [LARGE SCALE GENOMIC DNA]</scope>
    <source>
        <strain evidence="9 10">KORDI 51-2</strain>
    </source>
</reference>
<gene>
    <name evidence="9" type="ORF">KR51_00036880</name>
</gene>
<evidence type="ECO:0000256" key="4">
    <source>
        <dbReference type="ARBA" id="ARBA00022475"/>
    </source>
</evidence>
<evidence type="ECO:0000313" key="10">
    <source>
        <dbReference type="Proteomes" id="UP000016960"/>
    </source>
</evidence>
<protein>
    <submittedName>
        <fullName evidence="9">ABC-type Fe3+-siderophore transport system, permease component</fullName>
    </submittedName>
</protein>
<dbReference type="SUPFAM" id="SSF81345">
    <property type="entry name" value="ABC transporter involved in vitamin B12 uptake, BtuC"/>
    <property type="match status" value="1"/>
</dbReference>
<dbReference type="RefSeq" id="WP_022609328.1">
    <property type="nucleotide sequence ID" value="NZ_ASSJ01000086.1"/>
</dbReference>